<dbReference type="PANTHER" id="PTHR41247:SF1">
    <property type="entry name" value="HTH-TYPE TRANSCRIPTIONAL REPRESSOR YCNK"/>
    <property type="match status" value="1"/>
</dbReference>
<dbReference type="Proteomes" id="UP000886602">
    <property type="component" value="Unassembled WGS sequence"/>
</dbReference>
<sequence>MNRRDLLKLSLAASASTLVASPAQAAETCSTDGTPAQFTPKKAADANPQVNDIEKFPKCPYCGMDRKQYHHSRMLIQYSDDLPDGVCSLHCAAISLAVNIDRDPKAIWVADNASAAEIKPLVEVGQASFLIGSQIKGVMTKRSKVAFGNEEAAKAAMAANGGELGNFDKALLAAYTDMSQDASMVRKNREERRQHGMKQNKG</sequence>
<feature type="region of interest" description="Disordered" evidence="1">
    <location>
        <begin position="182"/>
        <end position="202"/>
    </location>
</feature>
<accession>A0A9D7F779</accession>
<dbReference type="Pfam" id="PF05573">
    <property type="entry name" value="NosL"/>
    <property type="match status" value="1"/>
</dbReference>
<feature type="chain" id="PRO_5038942828" evidence="2">
    <location>
        <begin position="26"/>
        <end position="202"/>
    </location>
</feature>
<dbReference type="SUPFAM" id="SSF160387">
    <property type="entry name" value="NosL/MerB-like"/>
    <property type="match status" value="1"/>
</dbReference>
<evidence type="ECO:0000256" key="1">
    <source>
        <dbReference type="SAM" id="MobiDB-lite"/>
    </source>
</evidence>
<feature type="signal peptide" evidence="2">
    <location>
        <begin position="1"/>
        <end position="25"/>
    </location>
</feature>
<gene>
    <name evidence="3" type="ORF">IPJ48_09970</name>
</gene>
<organism evidence="3 4">
    <name type="scientific">Candidatus Propionivibrio dominans</name>
    <dbReference type="NCBI Taxonomy" id="2954373"/>
    <lineage>
        <taxon>Bacteria</taxon>
        <taxon>Pseudomonadati</taxon>
        <taxon>Pseudomonadota</taxon>
        <taxon>Betaproteobacteria</taxon>
        <taxon>Rhodocyclales</taxon>
        <taxon>Rhodocyclaceae</taxon>
        <taxon>Propionivibrio</taxon>
    </lineage>
</organism>
<dbReference type="PROSITE" id="PS51318">
    <property type="entry name" value="TAT"/>
    <property type="match status" value="1"/>
</dbReference>
<evidence type="ECO:0000256" key="2">
    <source>
        <dbReference type="SAM" id="SignalP"/>
    </source>
</evidence>
<evidence type="ECO:0000313" key="3">
    <source>
        <dbReference type="EMBL" id="MBK7423384.1"/>
    </source>
</evidence>
<protein>
    <submittedName>
        <fullName evidence="3">Nitrous oxide reductase accessory protein NosL</fullName>
    </submittedName>
</protein>
<name>A0A9D7F779_9RHOO</name>
<keyword evidence="2" id="KW-0732">Signal</keyword>
<dbReference type="InterPro" id="IPR008719">
    <property type="entry name" value="N2O_reductase_NosL"/>
</dbReference>
<dbReference type="InterPro" id="IPR006311">
    <property type="entry name" value="TAT_signal"/>
</dbReference>
<dbReference type="Gene3D" id="3.30.70.2050">
    <property type="match status" value="1"/>
</dbReference>
<comment type="caution">
    <text evidence="3">The sequence shown here is derived from an EMBL/GenBank/DDBJ whole genome shotgun (WGS) entry which is preliminary data.</text>
</comment>
<evidence type="ECO:0000313" key="4">
    <source>
        <dbReference type="Proteomes" id="UP000886602"/>
    </source>
</evidence>
<proteinExistence type="predicted"/>
<dbReference type="AlphaFoldDB" id="A0A9D7F779"/>
<reference evidence="3" key="1">
    <citation type="submission" date="2020-10" db="EMBL/GenBank/DDBJ databases">
        <title>Connecting structure to function with the recovery of over 1000 high-quality activated sludge metagenome-assembled genomes encoding full-length rRNA genes using long-read sequencing.</title>
        <authorList>
            <person name="Singleton C.M."/>
            <person name="Petriglieri F."/>
            <person name="Kristensen J.M."/>
            <person name="Kirkegaard R.H."/>
            <person name="Michaelsen T.Y."/>
            <person name="Andersen M.H."/>
            <person name="Karst S.M."/>
            <person name="Dueholm M.S."/>
            <person name="Nielsen P.H."/>
            <person name="Albertsen M."/>
        </authorList>
    </citation>
    <scope>NUCLEOTIDE SEQUENCE</scope>
    <source>
        <strain evidence="3">EsbW_18-Q3-R4-48_MAXAC.044</strain>
    </source>
</reference>
<dbReference type="PANTHER" id="PTHR41247">
    <property type="entry name" value="HTH-TYPE TRANSCRIPTIONAL REPRESSOR YCNK"/>
    <property type="match status" value="1"/>
</dbReference>
<dbReference type="EMBL" id="JADJNC010000014">
    <property type="protein sequence ID" value="MBK7423384.1"/>
    <property type="molecule type" value="Genomic_DNA"/>
</dbReference>